<reference evidence="2" key="2">
    <citation type="submission" date="2015-01" db="EMBL/GenBank/DDBJ databases">
        <title>Evolutionary Origins and Diversification of the Mycorrhizal Mutualists.</title>
        <authorList>
            <consortium name="DOE Joint Genome Institute"/>
            <consortium name="Mycorrhizal Genomics Consortium"/>
            <person name="Kohler A."/>
            <person name="Kuo A."/>
            <person name="Nagy L.G."/>
            <person name="Floudas D."/>
            <person name="Copeland A."/>
            <person name="Barry K.W."/>
            <person name="Cichocki N."/>
            <person name="Veneault-Fourrey C."/>
            <person name="LaButti K."/>
            <person name="Lindquist E.A."/>
            <person name="Lipzen A."/>
            <person name="Lundell T."/>
            <person name="Morin E."/>
            <person name="Murat C."/>
            <person name="Riley R."/>
            <person name="Ohm R."/>
            <person name="Sun H."/>
            <person name="Tunlid A."/>
            <person name="Henrissat B."/>
            <person name="Grigoriev I.V."/>
            <person name="Hibbett D.S."/>
            <person name="Martin F."/>
        </authorList>
    </citation>
    <scope>NUCLEOTIDE SEQUENCE [LARGE SCALE GENOMIC DNA]</scope>
    <source>
        <strain evidence="2">Ve08.2h10</strain>
    </source>
</reference>
<dbReference type="EMBL" id="KN825315">
    <property type="protein sequence ID" value="KIK92102.1"/>
    <property type="molecule type" value="Genomic_DNA"/>
</dbReference>
<feature type="non-terminal residue" evidence="1">
    <location>
        <position position="1"/>
    </location>
</feature>
<evidence type="ECO:0000313" key="2">
    <source>
        <dbReference type="Proteomes" id="UP000054538"/>
    </source>
</evidence>
<feature type="non-terminal residue" evidence="1">
    <location>
        <position position="57"/>
    </location>
</feature>
<evidence type="ECO:0000313" key="1">
    <source>
        <dbReference type="EMBL" id="KIK92102.1"/>
    </source>
</evidence>
<keyword evidence="2" id="KW-1185">Reference proteome</keyword>
<accession>A0A0D0D5U9</accession>
<proteinExistence type="predicted"/>
<dbReference type="AlphaFoldDB" id="A0A0D0D5U9"/>
<organism evidence="1 2">
    <name type="scientific">Paxillus rubicundulus Ve08.2h10</name>
    <dbReference type="NCBI Taxonomy" id="930991"/>
    <lineage>
        <taxon>Eukaryota</taxon>
        <taxon>Fungi</taxon>
        <taxon>Dikarya</taxon>
        <taxon>Basidiomycota</taxon>
        <taxon>Agaricomycotina</taxon>
        <taxon>Agaricomycetes</taxon>
        <taxon>Agaricomycetidae</taxon>
        <taxon>Boletales</taxon>
        <taxon>Paxilineae</taxon>
        <taxon>Paxillaceae</taxon>
        <taxon>Paxillus</taxon>
    </lineage>
</organism>
<gene>
    <name evidence="1" type="ORF">PAXRUDRAFT_126560</name>
</gene>
<protein>
    <submittedName>
        <fullName evidence="1">Uncharacterized protein</fullName>
    </submittedName>
</protein>
<dbReference type="OrthoDB" id="2904555at2759"/>
<dbReference type="Gene3D" id="3.30.420.10">
    <property type="entry name" value="Ribonuclease H-like superfamily/Ribonuclease H"/>
    <property type="match status" value="1"/>
</dbReference>
<reference evidence="1 2" key="1">
    <citation type="submission" date="2014-04" db="EMBL/GenBank/DDBJ databases">
        <authorList>
            <consortium name="DOE Joint Genome Institute"/>
            <person name="Kuo A."/>
            <person name="Kohler A."/>
            <person name="Jargeat P."/>
            <person name="Nagy L.G."/>
            <person name="Floudas D."/>
            <person name="Copeland A."/>
            <person name="Barry K.W."/>
            <person name="Cichocki N."/>
            <person name="Veneault-Fourrey C."/>
            <person name="LaButti K."/>
            <person name="Lindquist E.A."/>
            <person name="Lipzen A."/>
            <person name="Lundell T."/>
            <person name="Morin E."/>
            <person name="Murat C."/>
            <person name="Sun H."/>
            <person name="Tunlid A."/>
            <person name="Henrissat B."/>
            <person name="Grigoriev I.V."/>
            <person name="Hibbett D.S."/>
            <person name="Martin F."/>
            <person name="Nordberg H.P."/>
            <person name="Cantor M.N."/>
            <person name="Hua S.X."/>
        </authorList>
    </citation>
    <scope>NUCLEOTIDE SEQUENCE [LARGE SCALE GENOMIC DNA]</scope>
    <source>
        <strain evidence="1 2">Ve08.2h10</strain>
    </source>
</reference>
<dbReference type="HOGENOM" id="CLU_033666_15_0_1"/>
<dbReference type="STRING" id="930991.A0A0D0D5U9"/>
<dbReference type="GO" id="GO:0003676">
    <property type="term" value="F:nucleic acid binding"/>
    <property type="evidence" value="ECO:0007669"/>
    <property type="project" value="InterPro"/>
</dbReference>
<name>A0A0D0D5U9_9AGAM</name>
<dbReference type="InParanoid" id="A0A0D0D5U9"/>
<sequence>KAGEGLSDRLVEGTLKFEGSSVMMWGCMAWEEAVEYATKIDGRIDGELYLQILESEL</sequence>
<dbReference type="InterPro" id="IPR036397">
    <property type="entry name" value="RNaseH_sf"/>
</dbReference>
<dbReference type="Proteomes" id="UP000054538">
    <property type="component" value="Unassembled WGS sequence"/>
</dbReference>